<accession>A0A117NHJ5</accession>
<evidence type="ECO:0000313" key="1">
    <source>
        <dbReference type="EMBL" id="KUM48425.1"/>
    </source>
</evidence>
<protein>
    <submittedName>
        <fullName evidence="1">Uncharacterized protein</fullName>
    </submittedName>
</protein>
<dbReference type="EMBL" id="LKAM01000005">
    <property type="protein sequence ID" value="KUM48425.1"/>
    <property type="molecule type" value="Genomic_DNA"/>
</dbReference>
<proteinExistence type="predicted"/>
<dbReference type="AlphaFoldDB" id="A0A117NHJ5"/>
<name>A0A117NHJ5_PICGL</name>
<keyword evidence="1" id="KW-0496">Mitochondrion</keyword>
<reference evidence="1" key="1">
    <citation type="journal article" date="2015" name="Genome Biol. Evol.">
        <title>Organellar Genomes of White Spruce (Picea glauca): Assembly and Annotation.</title>
        <authorList>
            <person name="Jackman S.D."/>
            <person name="Warren R.L."/>
            <person name="Gibb E.A."/>
            <person name="Vandervalk B.P."/>
            <person name="Mohamadi H."/>
            <person name="Chu J."/>
            <person name="Raymond A."/>
            <person name="Pleasance S."/>
            <person name="Coope R."/>
            <person name="Wildung M.R."/>
            <person name="Ritland C.E."/>
            <person name="Bousquet J."/>
            <person name="Jones S.J."/>
            <person name="Bohlmann J."/>
            <person name="Birol I."/>
        </authorList>
    </citation>
    <scope>NUCLEOTIDE SEQUENCE [LARGE SCALE GENOMIC DNA]</scope>
    <source>
        <tissue evidence="1">Flushing bud</tissue>
    </source>
</reference>
<sequence>MSRFLKAFQSSHSRSTDITVERPRPDMYGWLVSTKVSKGEPAPSLGLGSYLIMGSKLIRLPTPKNRSCLRYLKPGLAFRRTERKEHVAACFHKVNPLAVHCT</sequence>
<comment type="caution">
    <text evidence="1">The sequence shown here is derived from an EMBL/GenBank/DDBJ whole genome shotgun (WGS) entry which is preliminary data.</text>
</comment>
<geneLocation type="mitochondrion" evidence="1"/>
<gene>
    <name evidence="1" type="ORF">ABT39_MTgene4440</name>
</gene>
<organism evidence="1">
    <name type="scientific">Picea glauca</name>
    <name type="common">White spruce</name>
    <name type="synonym">Pinus glauca</name>
    <dbReference type="NCBI Taxonomy" id="3330"/>
    <lineage>
        <taxon>Eukaryota</taxon>
        <taxon>Viridiplantae</taxon>
        <taxon>Streptophyta</taxon>
        <taxon>Embryophyta</taxon>
        <taxon>Tracheophyta</taxon>
        <taxon>Spermatophyta</taxon>
        <taxon>Pinopsida</taxon>
        <taxon>Pinidae</taxon>
        <taxon>Conifers I</taxon>
        <taxon>Pinales</taxon>
        <taxon>Pinaceae</taxon>
        <taxon>Picea</taxon>
    </lineage>
</organism>